<evidence type="ECO:0000313" key="1">
    <source>
        <dbReference type="EMBL" id="KJJ86387.1"/>
    </source>
</evidence>
<organism evidence="1 2">
    <name type="scientific">Prevotella intermedia ZT</name>
    <dbReference type="NCBI Taxonomy" id="1347790"/>
    <lineage>
        <taxon>Bacteria</taxon>
        <taxon>Pseudomonadati</taxon>
        <taxon>Bacteroidota</taxon>
        <taxon>Bacteroidia</taxon>
        <taxon>Bacteroidales</taxon>
        <taxon>Prevotellaceae</taxon>
        <taxon>Prevotella</taxon>
    </lineage>
</organism>
<dbReference type="Proteomes" id="UP000032541">
    <property type="component" value="Unassembled WGS sequence"/>
</dbReference>
<sequence>MPERINLFRQSKTICLPPAIYQLPEIRLAQFSFYQKSEKTTIGRIKKVVFY</sequence>
<reference evidence="1 2" key="1">
    <citation type="journal article" date="2015" name="BMC Genomics">
        <title>Comparative genome analysis of Prevotella intermedia strain isolated from infected root canal reveals features related to pathogenicity and adaptation.</title>
        <authorList>
            <person name="Ruan Y."/>
            <person name="Shen L."/>
            <person name="Zou Y."/>
            <person name="Qi Z."/>
            <person name="Yin J."/>
            <person name="Jiang J."/>
            <person name="Guo L."/>
            <person name="He L."/>
            <person name="Chen Z."/>
            <person name="Tang Z."/>
            <person name="Qin S."/>
        </authorList>
    </citation>
    <scope>NUCLEOTIDE SEQUENCE [LARGE SCALE GENOMIC DNA]</scope>
    <source>
        <strain evidence="1 2">ZT</strain>
    </source>
</reference>
<accession>A0AAP0YSW2</accession>
<evidence type="ECO:0000313" key="2">
    <source>
        <dbReference type="Proteomes" id="UP000032541"/>
    </source>
</evidence>
<protein>
    <submittedName>
        <fullName evidence="1">Uncharacterized protein</fullName>
    </submittedName>
</protein>
<gene>
    <name evidence="1" type="ORF">M573_127012</name>
</gene>
<name>A0AAP0YSW2_PREIN</name>
<proteinExistence type="predicted"/>
<dbReference type="EMBL" id="ATMK01000027">
    <property type="protein sequence ID" value="KJJ86387.1"/>
    <property type="molecule type" value="Genomic_DNA"/>
</dbReference>
<dbReference type="AlphaFoldDB" id="A0AAP0YSW2"/>
<comment type="caution">
    <text evidence="1">The sequence shown here is derived from an EMBL/GenBank/DDBJ whole genome shotgun (WGS) entry which is preliminary data.</text>
</comment>